<feature type="chain" id="PRO_5045912772" evidence="1">
    <location>
        <begin position="20"/>
        <end position="506"/>
    </location>
</feature>
<reference evidence="2 3" key="1">
    <citation type="submission" date="2023-02" db="EMBL/GenBank/DDBJ databases">
        <title>LHISI_Scaffold_Assembly.</title>
        <authorList>
            <person name="Stuart O.P."/>
            <person name="Cleave R."/>
            <person name="Magrath M.J.L."/>
            <person name="Mikheyev A.S."/>
        </authorList>
    </citation>
    <scope>NUCLEOTIDE SEQUENCE [LARGE SCALE GENOMIC DNA]</scope>
    <source>
        <strain evidence="2">Daus_M_001</strain>
        <tissue evidence="2">Leg muscle</tissue>
    </source>
</reference>
<evidence type="ECO:0000313" key="3">
    <source>
        <dbReference type="Proteomes" id="UP001159363"/>
    </source>
</evidence>
<proteinExistence type="predicted"/>
<dbReference type="EMBL" id="JARBHB010000012">
    <property type="protein sequence ID" value="KAJ8872007.1"/>
    <property type="molecule type" value="Genomic_DNA"/>
</dbReference>
<feature type="signal peptide" evidence="1">
    <location>
        <begin position="1"/>
        <end position="19"/>
    </location>
</feature>
<evidence type="ECO:0000313" key="2">
    <source>
        <dbReference type="EMBL" id="KAJ8872007.1"/>
    </source>
</evidence>
<protein>
    <submittedName>
        <fullName evidence="2">Uncharacterized protein</fullName>
    </submittedName>
</protein>
<organism evidence="2 3">
    <name type="scientific">Dryococelus australis</name>
    <dbReference type="NCBI Taxonomy" id="614101"/>
    <lineage>
        <taxon>Eukaryota</taxon>
        <taxon>Metazoa</taxon>
        <taxon>Ecdysozoa</taxon>
        <taxon>Arthropoda</taxon>
        <taxon>Hexapoda</taxon>
        <taxon>Insecta</taxon>
        <taxon>Pterygota</taxon>
        <taxon>Neoptera</taxon>
        <taxon>Polyneoptera</taxon>
        <taxon>Phasmatodea</taxon>
        <taxon>Verophasmatodea</taxon>
        <taxon>Anareolatae</taxon>
        <taxon>Phasmatidae</taxon>
        <taxon>Eurycanthinae</taxon>
        <taxon>Dryococelus</taxon>
    </lineage>
</organism>
<sequence>MRFSSPLIWTLHVWASGFATLKSRWTSHQMECFGGGEELRSIFNHGRCRAEERRCNRCKSRYGTRHGKLDTSNYQTCDETWQLQAKNAMADAVQIGIGSYGRPCTSFDRCRVKDKKEYETTNLVDSDKTYGIVERQERKRWNGRKRNNERKSVRFTDPLLDPCAPKGTIPIYSPIPVRPKELFPSTPRSLCAQRNYSHLLPDPCAPKGTIPIHSPIPVRPKELFPSTPRSLCAQRNYSHPLPDPCAPKGTILIYSPIPVRPKELFPSTPRSLCAQRNYSHLLPDPCAPKGTIPIHSPIPYTRPLTKPGSLKLRELARMNLSLKVLLAVLFVMIAGCSAIPVENLQGPREQEGNIFRLIYGGRRIETSGHRERVLSYHIQRTIEKIEATLGASSAGDATLISLRHHLVDWATSGITVTALASYICEDISIPDVPIPGFLLVGIRPDDAADRRVFSVISRFPRESSRLRRGVSSMCRVLVLQASHPGYVGECPLCAVCLCCRRVIPVT</sequence>
<gene>
    <name evidence="2" type="ORF">PR048_028347</name>
</gene>
<evidence type="ECO:0000256" key="1">
    <source>
        <dbReference type="SAM" id="SignalP"/>
    </source>
</evidence>
<accession>A0ABQ9GJ23</accession>
<keyword evidence="1" id="KW-0732">Signal</keyword>
<comment type="caution">
    <text evidence="2">The sequence shown here is derived from an EMBL/GenBank/DDBJ whole genome shotgun (WGS) entry which is preliminary data.</text>
</comment>
<dbReference type="Proteomes" id="UP001159363">
    <property type="component" value="Chromosome 11"/>
</dbReference>
<name>A0ABQ9GJ23_9NEOP</name>
<keyword evidence="3" id="KW-1185">Reference proteome</keyword>